<name>A0A6M3JC16_9ZZZZ</name>
<dbReference type="EMBL" id="MT142450">
    <property type="protein sequence ID" value="QJA81176.1"/>
    <property type="molecule type" value="Genomic_DNA"/>
</dbReference>
<organism evidence="1">
    <name type="scientific">viral metagenome</name>
    <dbReference type="NCBI Taxonomy" id="1070528"/>
    <lineage>
        <taxon>unclassified sequences</taxon>
        <taxon>metagenomes</taxon>
        <taxon>organismal metagenomes</taxon>
    </lineage>
</organism>
<proteinExistence type="predicted"/>
<reference evidence="1" key="1">
    <citation type="submission" date="2020-03" db="EMBL/GenBank/DDBJ databases">
        <title>The deep terrestrial virosphere.</title>
        <authorList>
            <person name="Holmfeldt K."/>
            <person name="Nilsson E."/>
            <person name="Simone D."/>
            <person name="Lopez-Fernandez M."/>
            <person name="Wu X."/>
            <person name="de Brujin I."/>
            <person name="Lundin D."/>
            <person name="Andersson A."/>
            <person name="Bertilsson S."/>
            <person name="Dopson M."/>
        </authorList>
    </citation>
    <scope>NUCLEOTIDE SEQUENCE</scope>
    <source>
        <strain evidence="2">MM415A00575</strain>
        <strain evidence="1">MM415B00170</strain>
        <strain evidence="3">TM448B00791</strain>
    </source>
</reference>
<evidence type="ECO:0000313" key="3">
    <source>
        <dbReference type="EMBL" id="QJH96676.1"/>
    </source>
</evidence>
<sequence>MTEPRIYGQWAGNEKGVPENIRRCIEEVCNQYIFYQCKRLRGHGPDGLYCKQHAKRYEVKP</sequence>
<dbReference type="AlphaFoldDB" id="A0A6M3JC16"/>
<gene>
    <name evidence="2" type="ORF">MM415A00575_0012</name>
    <name evidence="1" type="ORF">MM415B00170_0038</name>
    <name evidence="3" type="ORF">TM448B00791_0014</name>
</gene>
<protein>
    <submittedName>
        <fullName evidence="1">Uncharacterized protein</fullName>
    </submittedName>
</protein>
<dbReference type="EMBL" id="MT144658">
    <property type="protein sequence ID" value="QJH96676.1"/>
    <property type="molecule type" value="Genomic_DNA"/>
</dbReference>
<evidence type="ECO:0000313" key="2">
    <source>
        <dbReference type="EMBL" id="QJA81176.1"/>
    </source>
</evidence>
<evidence type="ECO:0000313" key="1">
    <source>
        <dbReference type="EMBL" id="QJA67729.1"/>
    </source>
</evidence>
<accession>A0A6M3JC16</accession>
<dbReference type="EMBL" id="MT141575">
    <property type="protein sequence ID" value="QJA67729.1"/>
    <property type="molecule type" value="Genomic_DNA"/>
</dbReference>